<evidence type="ECO:0000259" key="9">
    <source>
        <dbReference type="PROSITE" id="PS50893"/>
    </source>
</evidence>
<feature type="domain" description="ABC transporter" evidence="9">
    <location>
        <begin position="22"/>
        <end position="251"/>
    </location>
</feature>
<dbReference type="AlphaFoldDB" id="A0A6V8Q2Z3"/>
<dbReference type="CDD" id="cd03225">
    <property type="entry name" value="ABC_cobalt_CbiO_domain1"/>
    <property type="match status" value="1"/>
</dbReference>
<protein>
    <submittedName>
        <fullName evidence="11">Cobalt/nickel transport system ATP-binding protein</fullName>
    </submittedName>
</protein>
<dbReference type="EMBL" id="BLRU01000040">
    <property type="protein sequence ID" value="GFP19129.1"/>
    <property type="molecule type" value="Genomic_DNA"/>
</dbReference>
<evidence type="ECO:0000256" key="1">
    <source>
        <dbReference type="ARBA" id="ARBA00004236"/>
    </source>
</evidence>
<keyword evidence="7" id="KW-1278">Translocase</keyword>
<keyword evidence="3" id="KW-0813">Transport</keyword>
<evidence type="ECO:0000256" key="3">
    <source>
        <dbReference type="ARBA" id="ARBA00022448"/>
    </source>
</evidence>
<keyword evidence="6 11" id="KW-0067">ATP-binding</keyword>
<evidence type="ECO:0000313" key="12">
    <source>
        <dbReference type="Proteomes" id="UP000574717"/>
    </source>
</evidence>
<dbReference type="GO" id="GO:0016887">
    <property type="term" value="F:ATP hydrolysis activity"/>
    <property type="evidence" value="ECO:0007669"/>
    <property type="project" value="InterPro"/>
</dbReference>
<dbReference type="Pfam" id="PF00005">
    <property type="entry name" value="ABC_tran"/>
    <property type="match status" value="1"/>
</dbReference>
<dbReference type="GO" id="GO:0042626">
    <property type="term" value="F:ATPase-coupled transmembrane transporter activity"/>
    <property type="evidence" value="ECO:0007669"/>
    <property type="project" value="TreeGrafter"/>
</dbReference>
<dbReference type="GO" id="GO:0005524">
    <property type="term" value="F:ATP binding"/>
    <property type="evidence" value="ECO:0007669"/>
    <property type="project" value="UniProtKB-KW"/>
</dbReference>
<gene>
    <name evidence="10" type="ORF">HKBW3S03_00633</name>
    <name evidence="11" type="ORF">HKBW3S47_00511</name>
</gene>
<evidence type="ECO:0000256" key="7">
    <source>
        <dbReference type="ARBA" id="ARBA00022967"/>
    </source>
</evidence>
<comment type="similarity">
    <text evidence="2">Belongs to the ABC transporter superfamily.</text>
</comment>
<dbReference type="InterPro" id="IPR027417">
    <property type="entry name" value="P-loop_NTPase"/>
</dbReference>
<keyword evidence="4" id="KW-1003">Cell membrane</keyword>
<dbReference type="SMART" id="SM00382">
    <property type="entry name" value="AAA"/>
    <property type="match status" value="1"/>
</dbReference>
<name>A0A6V8Q2Z3_9ACTN</name>
<reference evidence="11 12" key="1">
    <citation type="journal article" date="2020" name="Front. Microbiol.">
        <title>Single-cell genomics of novel Actinobacteria with the Wood-Ljungdahl pathway discovered in a serpentinizing system.</title>
        <authorList>
            <person name="Merino N."/>
            <person name="Kawai M."/>
            <person name="Boyd E.S."/>
            <person name="Colman D.R."/>
            <person name="McGlynn S.E."/>
            <person name="Nealson K.H."/>
            <person name="Kurokawa K."/>
            <person name="Hongoh Y."/>
        </authorList>
    </citation>
    <scope>NUCLEOTIDE SEQUENCE [LARGE SCALE GENOMIC DNA]</scope>
    <source>
        <strain evidence="10 12">S03</strain>
        <strain evidence="11">S47</strain>
    </source>
</reference>
<dbReference type="RefSeq" id="WP_258187081.1">
    <property type="nucleotide sequence ID" value="NZ_BLRU01000040.1"/>
</dbReference>
<organism evidence="11">
    <name type="scientific">Candidatus Hakubella thermalkaliphila</name>
    <dbReference type="NCBI Taxonomy" id="2754717"/>
    <lineage>
        <taxon>Bacteria</taxon>
        <taxon>Bacillati</taxon>
        <taxon>Actinomycetota</taxon>
        <taxon>Actinomycetota incertae sedis</taxon>
        <taxon>Candidatus Hakubellales</taxon>
        <taxon>Candidatus Hakubellaceae</taxon>
        <taxon>Candidatus Hakubella</taxon>
    </lineage>
</organism>
<dbReference type="EMBL" id="BLSD01000017">
    <property type="protein sequence ID" value="GFP38810.1"/>
    <property type="molecule type" value="Genomic_DNA"/>
</dbReference>
<sequence>MRPEEPPGNLSLGEQVKNCQAIEIRNLRYTYPDGTQALKDVNLRVENGESVAIIGPNGAGKSTLLLHLNGILKGEGEVKIFGLSVSNSNIKEVRRRVGLVFQDPDDQLFCPSVFDDVAFGPINMGLPHDEVILRTEMALGAVGLPGFEKKSAYHLSLGQKKRAAIATVLSMQPDILAIDEPSSNLDPRSRRELIKVLRSLPVTKILITHDLPFVVEICKRTIIMDEGKVVADGKVEEIFSDGALLEIHGLEIPYGYSAPSLLPTL</sequence>
<evidence type="ECO:0000256" key="4">
    <source>
        <dbReference type="ARBA" id="ARBA00022475"/>
    </source>
</evidence>
<evidence type="ECO:0000313" key="10">
    <source>
        <dbReference type="EMBL" id="GFP19129.1"/>
    </source>
</evidence>
<dbReference type="SUPFAM" id="SSF52540">
    <property type="entry name" value="P-loop containing nucleoside triphosphate hydrolases"/>
    <property type="match status" value="1"/>
</dbReference>
<keyword evidence="5" id="KW-0547">Nucleotide-binding</keyword>
<dbReference type="InterPro" id="IPR015856">
    <property type="entry name" value="ABC_transpr_CbiO/EcfA_su"/>
</dbReference>
<evidence type="ECO:0000256" key="6">
    <source>
        <dbReference type="ARBA" id="ARBA00022840"/>
    </source>
</evidence>
<comment type="subcellular location">
    <subcellularLocation>
        <location evidence="1">Cell membrane</location>
    </subcellularLocation>
</comment>
<evidence type="ECO:0000256" key="5">
    <source>
        <dbReference type="ARBA" id="ARBA00022741"/>
    </source>
</evidence>
<dbReference type="PROSITE" id="PS50893">
    <property type="entry name" value="ABC_TRANSPORTER_2"/>
    <property type="match status" value="1"/>
</dbReference>
<evidence type="ECO:0000256" key="2">
    <source>
        <dbReference type="ARBA" id="ARBA00005417"/>
    </source>
</evidence>
<proteinExistence type="inferred from homology"/>
<accession>A0A6V8Q2Z3</accession>
<dbReference type="InterPro" id="IPR050095">
    <property type="entry name" value="ECF_ABC_transporter_ATP-bd"/>
</dbReference>
<evidence type="ECO:0000313" key="11">
    <source>
        <dbReference type="EMBL" id="GFP38810.1"/>
    </source>
</evidence>
<dbReference type="Gene3D" id="3.40.50.300">
    <property type="entry name" value="P-loop containing nucleotide triphosphate hydrolases"/>
    <property type="match status" value="1"/>
</dbReference>
<dbReference type="PANTHER" id="PTHR43553:SF24">
    <property type="entry name" value="ENERGY-COUPLING FACTOR TRANSPORTER ATP-BINDING PROTEIN ECFA1"/>
    <property type="match status" value="1"/>
</dbReference>
<dbReference type="Proteomes" id="UP000569018">
    <property type="component" value="Unassembled WGS sequence"/>
</dbReference>
<dbReference type="InterPro" id="IPR003593">
    <property type="entry name" value="AAA+_ATPase"/>
</dbReference>
<keyword evidence="8" id="KW-0472">Membrane</keyword>
<dbReference type="PANTHER" id="PTHR43553">
    <property type="entry name" value="HEAVY METAL TRANSPORTER"/>
    <property type="match status" value="1"/>
</dbReference>
<dbReference type="InterPro" id="IPR003439">
    <property type="entry name" value="ABC_transporter-like_ATP-bd"/>
</dbReference>
<evidence type="ECO:0000256" key="8">
    <source>
        <dbReference type="ARBA" id="ARBA00023136"/>
    </source>
</evidence>
<dbReference type="PROSITE" id="PS00211">
    <property type="entry name" value="ABC_TRANSPORTER_1"/>
    <property type="match status" value="1"/>
</dbReference>
<dbReference type="InterPro" id="IPR017871">
    <property type="entry name" value="ABC_transporter-like_CS"/>
</dbReference>
<dbReference type="GO" id="GO:0043190">
    <property type="term" value="C:ATP-binding cassette (ABC) transporter complex"/>
    <property type="evidence" value="ECO:0007669"/>
    <property type="project" value="TreeGrafter"/>
</dbReference>
<dbReference type="FunFam" id="3.40.50.300:FF:000224">
    <property type="entry name" value="Energy-coupling factor transporter ATP-binding protein EcfA"/>
    <property type="match status" value="1"/>
</dbReference>
<dbReference type="Proteomes" id="UP000574717">
    <property type="component" value="Unassembled WGS sequence"/>
</dbReference>
<comment type="caution">
    <text evidence="11">The sequence shown here is derived from an EMBL/GenBank/DDBJ whole genome shotgun (WGS) entry which is preliminary data.</text>
</comment>